<evidence type="ECO:0000256" key="1">
    <source>
        <dbReference type="SAM" id="Phobius"/>
    </source>
</evidence>
<sequence length="532" mass="58673">MYTDDWVEILGWALGALAYVAILAAYVVFVLPVLVALGGAGLGLSLLGQYARVWSAVAFDRPRWELWQKPEPDAAPQQAYRHYFFGPALRHVRRTIDVAPGKLAGSVGRLGVQTSDSFFGEDGWGVLVRWPLGVTAWLAIVVGVIVGAALVGVEIVLHVVLVLLLQTLARGAIGALRGLDSARLWIKHIRLICRHCSRRVRYPLYACPNPGCDVRHDLRPGRYGVLRRRCKCGTLLPTLPRVFGGTESLVAYCPHCRLQLSDRFGLAAEVVLPLFGGVAAGKTQLMCAMVFALRRAAEGRPGVRAEFTDDSSRVDLTALIGSLAPGGMMDKTQTPGLPSAYTLMVEHAGTRRQLFLYDAAGEIYREYDRVEEQRQLGLARTFVFVVDPLAVAAFWDRLAGHGVHLPPHLRSLDDPEYVYYRVREGILGRDVDPDRDRARLALVVSKADLVRHLPFGPPADGEELLRWLVDELGLGDMVRHMRSTFREVRAFLTASVLDHDGRLDPSVGPFVDWVCRGEGLPGVLGEEAAWVR</sequence>
<dbReference type="Proteomes" id="UP001501444">
    <property type="component" value="Unassembled WGS sequence"/>
</dbReference>
<evidence type="ECO:0000313" key="4">
    <source>
        <dbReference type="Proteomes" id="UP001501444"/>
    </source>
</evidence>
<keyword evidence="1" id="KW-1133">Transmembrane helix</keyword>
<organism evidence="3 4">
    <name type="scientific">Dactylosporangium salmoneum</name>
    <dbReference type="NCBI Taxonomy" id="53361"/>
    <lineage>
        <taxon>Bacteria</taxon>
        <taxon>Bacillati</taxon>
        <taxon>Actinomycetota</taxon>
        <taxon>Actinomycetes</taxon>
        <taxon>Micromonosporales</taxon>
        <taxon>Micromonosporaceae</taxon>
        <taxon>Dactylosporangium</taxon>
    </lineage>
</organism>
<reference evidence="3 4" key="1">
    <citation type="journal article" date="2019" name="Int. J. Syst. Evol. Microbiol.">
        <title>The Global Catalogue of Microorganisms (GCM) 10K type strain sequencing project: providing services to taxonomists for standard genome sequencing and annotation.</title>
        <authorList>
            <consortium name="The Broad Institute Genomics Platform"/>
            <consortium name="The Broad Institute Genome Sequencing Center for Infectious Disease"/>
            <person name="Wu L."/>
            <person name="Ma J."/>
        </authorList>
    </citation>
    <scope>NUCLEOTIDE SEQUENCE [LARGE SCALE GENOMIC DNA]</scope>
    <source>
        <strain evidence="3 4">JCM 3272</strain>
    </source>
</reference>
<keyword evidence="1" id="KW-0472">Membrane</keyword>
<evidence type="ECO:0000259" key="2">
    <source>
        <dbReference type="Pfam" id="PF19993"/>
    </source>
</evidence>
<protein>
    <recommendedName>
        <fullName evidence="2">Double-GTPase 2 domain-containing protein</fullName>
    </recommendedName>
</protein>
<feature type="transmembrane region" description="Helical" evidence="1">
    <location>
        <begin position="136"/>
        <end position="165"/>
    </location>
</feature>
<feature type="transmembrane region" description="Helical" evidence="1">
    <location>
        <begin position="12"/>
        <end position="37"/>
    </location>
</feature>
<dbReference type="Pfam" id="PF19993">
    <property type="entry name" value="DO-GTPase2"/>
    <property type="match status" value="1"/>
</dbReference>
<dbReference type="RefSeq" id="WP_344611135.1">
    <property type="nucleotide sequence ID" value="NZ_BAAARV010000007.1"/>
</dbReference>
<comment type="caution">
    <text evidence="3">The sequence shown here is derived from an EMBL/GenBank/DDBJ whole genome shotgun (WGS) entry which is preliminary data.</text>
</comment>
<name>A0ABN3FKH0_9ACTN</name>
<accession>A0ABN3FKH0</accession>
<gene>
    <name evidence="3" type="ORF">GCM10010170_011180</name>
</gene>
<dbReference type="InterPro" id="IPR045528">
    <property type="entry name" value="DO-GTPase2"/>
</dbReference>
<feature type="domain" description="Double-GTPase 2" evidence="2">
    <location>
        <begin position="271"/>
        <end position="496"/>
    </location>
</feature>
<keyword evidence="4" id="KW-1185">Reference proteome</keyword>
<keyword evidence="1" id="KW-0812">Transmembrane</keyword>
<proteinExistence type="predicted"/>
<dbReference type="EMBL" id="BAAARV010000007">
    <property type="protein sequence ID" value="GAA2332309.1"/>
    <property type="molecule type" value="Genomic_DNA"/>
</dbReference>
<evidence type="ECO:0000313" key="3">
    <source>
        <dbReference type="EMBL" id="GAA2332309.1"/>
    </source>
</evidence>